<reference evidence="4" key="1">
    <citation type="submission" date="2021-03" db="EMBL/GenBank/DDBJ databases">
        <title>Whole genome sequence of Streptomyces bomunensis MMS17-BM035.</title>
        <authorList>
            <person name="Lee J.H."/>
        </authorList>
    </citation>
    <scope>NUCLEOTIDE SEQUENCE</scope>
    <source>
        <strain evidence="4">MMS17-BM035</strain>
    </source>
</reference>
<dbReference type="RefSeq" id="WP_209338379.1">
    <property type="nucleotide sequence ID" value="NZ_JAGIQL010000007.1"/>
</dbReference>
<feature type="domain" description="Luciferase-like" evidence="3">
    <location>
        <begin position="1"/>
        <end position="314"/>
    </location>
</feature>
<keyword evidence="1" id="KW-0560">Oxidoreductase</keyword>
<evidence type="ECO:0000259" key="3">
    <source>
        <dbReference type="Pfam" id="PF00296"/>
    </source>
</evidence>
<dbReference type="GO" id="GO:0004497">
    <property type="term" value="F:monooxygenase activity"/>
    <property type="evidence" value="ECO:0007669"/>
    <property type="project" value="UniProtKB-KW"/>
</dbReference>
<evidence type="ECO:0000313" key="5">
    <source>
        <dbReference type="Proteomes" id="UP000670475"/>
    </source>
</evidence>
<dbReference type="PANTHER" id="PTHR30137:SF8">
    <property type="entry name" value="BLR5498 PROTEIN"/>
    <property type="match status" value="1"/>
</dbReference>
<dbReference type="Gene3D" id="3.20.20.30">
    <property type="entry name" value="Luciferase-like domain"/>
    <property type="match status" value="1"/>
</dbReference>
<dbReference type="AlphaFoldDB" id="A0A940M922"/>
<dbReference type="GO" id="GO:0005829">
    <property type="term" value="C:cytosol"/>
    <property type="evidence" value="ECO:0007669"/>
    <property type="project" value="TreeGrafter"/>
</dbReference>
<evidence type="ECO:0000313" key="4">
    <source>
        <dbReference type="EMBL" id="MBP0456598.1"/>
    </source>
</evidence>
<evidence type="ECO:0000256" key="2">
    <source>
        <dbReference type="ARBA" id="ARBA00023033"/>
    </source>
</evidence>
<dbReference type="Proteomes" id="UP000670475">
    <property type="component" value="Unassembled WGS sequence"/>
</dbReference>
<name>A0A940M922_9ACTN</name>
<dbReference type="InterPro" id="IPR036661">
    <property type="entry name" value="Luciferase-like_sf"/>
</dbReference>
<dbReference type="GO" id="GO:0016705">
    <property type="term" value="F:oxidoreductase activity, acting on paired donors, with incorporation or reduction of molecular oxygen"/>
    <property type="evidence" value="ECO:0007669"/>
    <property type="project" value="InterPro"/>
</dbReference>
<dbReference type="InterPro" id="IPR050766">
    <property type="entry name" value="Bact_Lucif_Oxidored"/>
</dbReference>
<comment type="caution">
    <text evidence="4">The sequence shown here is derived from an EMBL/GenBank/DDBJ whole genome shotgun (WGS) entry which is preliminary data.</text>
</comment>
<gene>
    <name evidence="4" type="ORF">JFN87_03655</name>
</gene>
<dbReference type="Pfam" id="PF00296">
    <property type="entry name" value="Bac_luciferase"/>
    <property type="match status" value="1"/>
</dbReference>
<dbReference type="EMBL" id="JAGIQL010000007">
    <property type="protein sequence ID" value="MBP0456598.1"/>
    <property type="molecule type" value="Genomic_DNA"/>
</dbReference>
<evidence type="ECO:0000256" key="1">
    <source>
        <dbReference type="ARBA" id="ARBA00023002"/>
    </source>
</evidence>
<protein>
    <submittedName>
        <fullName evidence="4">LLM class flavin-dependent oxidoreductase</fullName>
    </submittedName>
</protein>
<keyword evidence="5" id="KW-1185">Reference proteome</keyword>
<organism evidence="4 5">
    <name type="scientific">Streptomyces montanisoli</name>
    <dbReference type="NCBI Taxonomy" id="2798581"/>
    <lineage>
        <taxon>Bacteria</taxon>
        <taxon>Bacillati</taxon>
        <taxon>Actinomycetota</taxon>
        <taxon>Actinomycetes</taxon>
        <taxon>Kitasatosporales</taxon>
        <taxon>Streptomycetaceae</taxon>
        <taxon>Streptomyces</taxon>
    </lineage>
</organism>
<dbReference type="PANTHER" id="PTHR30137">
    <property type="entry name" value="LUCIFERASE-LIKE MONOOXYGENASE"/>
    <property type="match status" value="1"/>
</dbReference>
<dbReference type="InterPro" id="IPR011251">
    <property type="entry name" value="Luciferase-like_dom"/>
</dbReference>
<dbReference type="SUPFAM" id="SSF51679">
    <property type="entry name" value="Bacterial luciferase-like"/>
    <property type="match status" value="1"/>
</dbReference>
<proteinExistence type="predicted"/>
<sequence>MRHGISLLPDCRPAARSAREYYRDALTLSRTAEELGLDYVKMTEHYLRDYGGYCPDPLGFLSAVAGCTSSIRLMTGAIQASFHHPLQIAAQAAMVDAISGGRLDVGFARAWLPYEFEAFGVPMDESRARFQATVNAVRRLWTEESVDEETPFFRFRRATSLPRPEQRPHPPVWVAAVRSRQSFTWIAEQGFGLLVTPPPHQDALPGTREMVEVYLETFRAVHGPGASPRVAVSVPLFVAETDEEAYRVADPLLREYLTVWAESAEDWSGTTSKDYPTYEAMGRILRTMRIDDFRSVGTAVVGSPEQAVERARQLTTQLHADTMLWQVDFGGQTMATMEPNLRLFASQVMPKLG</sequence>
<keyword evidence="2" id="KW-0503">Monooxygenase</keyword>
<accession>A0A940M922</accession>